<organism evidence="4 5">
    <name type="scientific">Actinospica acidithermotolerans</name>
    <dbReference type="NCBI Taxonomy" id="2828514"/>
    <lineage>
        <taxon>Bacteria</taxon>
        <taxon>Bacillati</taxon>
        <taxon>Actinomycetota</taxon>
        <taxon>Actinomycetes</taxon>
        <taxon>Catenulisporales</taxon>
        <taxon>Actinospicaceae</taxon>
        <taxon>Actinospica</taxon>
    </lineage>
</organism>
<keyword evidence="5" id="KW-1185">Reference proteome</keyword>
<dbReference type="InterPro" id="IPR011067">
    <property type="entry name" value="Plasmid_toxin/cell-grow_inhib"/>
</dbReference>
<name>A0A941ILN6_9ACTN</name>
<dbReference type="InterPro" id="IPR003477">
    <property type="entry name" value="PemK-like"/>
</dbReference>
<dbReference type="Gene3D" id="2.30.30.110">
    <property type="match status" value="1"/>
</dbReference>
<dbReference type="Pfam" id="PF02452">
    <property type="entry name" value="PemK_toxin"/>
    <property type="match status" value="1"/>
</dbReference>
<evidence type="ECO:0000256" key="1">
    <source>
        <dbReference type="ARBA" id="ARBA00007521"/>
    </source>
</evidence>
<comment type="similarity">
    <text evidence="1">Belongs to the PemK/MazF family.</text>
</comment>
<feature type="region of interest" description="Disordered" evidence="3">
    <location>
        <begin position="78"/>
        <end position="100"/>
    </location>
</feature>
<accession>A0A941ILN6</accession>
<evidence type="ECO:0000256" key="2">
    <source>
        <dbReference type="ARBA" id="ARBA00022649"/>
    </source>
</evidence>
<dbReference type="RefSeq" id="WP_212520378.1">
    <property type="nucleotide sequence ID" value="NZ_JAGSOH010000079.1"/>
</dbReference>
<evidence type="ECO:0000313" key="4">
    <source>
        <dbReference type="EMBL" id="MBR7829243.1"/>
    </source>
</evidence>
<proteinExistence type="inferred from homology"/>
<keyword evidence="2" id="KW-1277">Toxin-antitoxin system</keyword>
<comment type="caution">
    <text evidence="4">The sequence shown here is derived from an EMBL/GenBank/DDBJ whole genome shotgun (WGS) entry which is preliminary data.</text>
</comment>
<dbReference type="EMBL" id="JAGSOH010000079">
    <property type="protein sequence ID" value="MBR7829243.1"/>
    <property type="molecule type" value="Genomic_DNA"/>
</dbReference>
<dbReference type="AlphaFoldDB" id="A0A941ILN6"/>
<protein>
    <submittedName>
        <fullName evidence="4">Type II toxin-antitoxin system PemK/MazF family toxin</fullName>
    </submittedName>
</protein>
<evidence type="ECO:0000256" key="3">
    <source>
        <dbReference type="SAM" id="MobiDB-lite"/>
    </source>
</evidence>
<reference evidence="4" key="1">
    <citation type="submission" date="2021-04" db="EMBL/GenBank/DDBJ databases">
        <title>Genome based classification of Actinospica acidithermotolerans sp. nov., an actinobacterium isolated from an Indonesian hot spring.</title>
        <authorList>
            <person name="Kusuma A.B."/>
            <person name="Putra K.E."/>
            <person name="Nafisah S."/>
            <person name="Loh J."/>
            <person name="Nouioui I."/>
            <person name="Goodfellow M."/>
        </authorList>
    </citation>
    <scope>NUCLEOTIDE SEQUENCE</scope>
    <source>
        <strain evidence="4">MGRD01-02</strain>
    </source>
</reference>
<sequence length="100" mass="10937">MLTQHSVGRPQPSVSVVRKRGAITVAPITSNTICVLSFQVLVPAGETSGLKSDSKIQAEQIRSVSFDMIGNRIGHLEAPAWRGRPDPDGLSCRRSSRRRR</sequence>
<dbReference type="Proteomes" id="UP000676325">
    <property type="component" value="Unassembled WGS sequence"/>
</dbReference>
<dbReference type="SUPFAM" id="SSF50118">
    <property type="entry name" value="Cell growth inhibitor/plasmid maintenance toxic component"/>
    <property type="match status" value="1"/>
</dbReference>
<gene>
    <name evidence="4" type="ORF">KDK95_23245</name>
</gene>
<dbReference type="GO" id="GO:0003677">
    <property type="term" value="F:DNA binding"/>
    <property type="evidence" value="ECO:0007669"/>
    <property type="project" value="InterPro"/>
</dbReference>
<evidence type="ECO:0000313" key="5">
    <source>
        <dbReference type="Proteomes" id="UP000676325"/>
    </source>
</evidence>